<evidence type="ECO:0000259" key="3">
    <source>
        <dbReference type="PROSITE" id="PS50222"/>
    </source>
</evidence>
<dbReference type="Gene3D" id="3.90.780.10">
    <property type="entry name" value="5'-Nucleotidase, C-terminal domain"/>
    <property type="match status" value="1"/>
</dbReference>
<dbReference type="InterPro" id="IPR006179">
    <property type="entry name" value="5_nucleotidase/apyrase"/>
</dbReference>
<dbReference type="GO" id="GO:0000166">
    <property type="term" value="F:nucleotide binding"/>
    <property type="evidence" value="ECO:0007669"/>
    <property type="project" value="UniProtKB-KW"/>
</dbReference>
<dbReference type="PANTHER" id="PTHR11575:SF48">
    <property type="entry name" value="5'-NUCLEOTIDASE"/>
    <property type="match status" value="1"/>
</dbReference>
<sequence>MKNPCLFLPRPRTAVGTYLRIISINDVYEIENYPYVETVIQSLKQTAEDAIVIASLSGDFLSPCLITSLDGGKTMLDVLNVVNIDYICFGNHEFDVSLDVLCERFKTYEGKCLNSNILNLPIVDVSGQPLPKYDIIEVGSHRIALAGFCTNNTNIFRPGTDLEIQPIFEALKETWSNCCDQVTMLIPLTHQTIAEDRELVKQIEQDNQVSGKVPVILGGHEHEIYIEEIERSLIVKAGIDATNVVVVDIWWDANEQWHSAVHLLPASHFNADPNAQMFVEIAQKFLGSLMEVEIFEVKESMSSKRTRFKPEKVASTLCYYINKSLKNVDLVMLQGGCVRGKQDYEKGTSFTYGDLLEELPFNTEIAVIQVPGYILQEAITETRGTPEQEAPNFLHADLAVVIEDYPSLKIISINNAPFDSQKLYTVGIYQFLLTGMNEIKSLLDYVNANGGSPPLEQCLPAKNLIMESCMKDAWRVVVNYEEWDSNKDGQISREELRESVKKTFAFLDKNQDGHISPTELQTALVERTGRTHKGLVSMMFEVLDADGDGMVSMDELASLAI</sequence>
<dbReference type="InterPro" id="IPR011992">
    <property type="entry name" value="EF-hand-dom_pair"/>
</dbReference>
<dbReference type="PROSITE" id="PS50222">
    <property type="entry name" value="EF_HAND_2"/>
    <property type="match status" value="2"/>
</dbReference>
<accession>A0A6B3NC81</accession>
<dbReference type="InterPro" id="IPR029052">
    <property type="entry name" value="Metallo-depent_PP-like"/>
</dbReference>
<dbReference type="InterPro" id="IPR036907">
    <property type="entry name" value="5'-Nucleotdase_C_sf"/>
</dbReference>
<dbReference type="CDD" id="cd00051">
    <property type="entry name" value="EFh"/>
    <property type="match status" value="1"/>
</dbReference>
<dbReference type="GO" id="GO:0005509">
    <property type="term" value="F:calcium ion binding"/>
    <property type="evidence" value="ECO:0007669"/>
    <property type="project" value="InterPro"/>
</dbReference>
<proteinExistence type="inferred from homology"/>
<dbReference type="AlphaFoldDB" id="A0A6B3NC81"/>
<feature type="domain" description="EF-hand" evidence="3">
    <location>
        <begin position="531"/>
        <end position="561"/>
    </location>
</feature>
<dbReference type="SUPFAM" id="SSF55816">
    <property type="entry name" value="5'-nucleotidase (syn. UDP-sugar hydrolase), C-terminal domain"/>
    <property type="match status" value="1"/>
</dbReference>
<dbReference type="Gene3D" id="1.10.238.10">
    <property type="entry name" value="EF-hand"/>
    <property type="match status" value="1"/>
</dbReference>
<dbReference type="SMART" id="SM00054">
    <property type="entry name" value="EFh"/>
    <property type="match status" value="2"/>
</dbReference>
<feature type="domain" description="EF-hand" evidence="3">
    <location>
        <begin position="495"/>
        <end position="530"/>
    </location>
</feature>
<dbReference type="EMBL" id="JAAHFQ010000121">
    <property type="protein sequence ID" value="NER27664.1"/>
    <property type="molecule type" value="Genomic_DNA"/>
</dbReference>
<dbReference type="InterPro" id="IPR008334">
    <property type="entry name" value="5'-Nucleotdase_C"/>
</dbReference>
<reference evidence="4" key="1">
    <citation type="submission" date="2019-11" db="EMBL/GenBank/DDBJ databases">
        <title>Genomic insights into an expanded diversity of filamentous marine cyanobacteria reveals the extraordinary biosynthetic potential of Moorea and Okeania.</title>
        <authorList>
            <person name="Ferreira Leao T."/>
            <person name="Wang M."/>
            <person name="Moss N."/>
            <person name="Da Silva R."/>
            <person name="Sanders J."/>
            <person name="Nurk S."/>
            <person name="Gurevich A."/>
            <person name="Humphrey G."/>
            <person name="Reher R."/>
            <person name="Zhu Q."/>
            <person name="Belda-Ferre P."/>
            <person name="Glukhov E."/>
            <person name="Rex R."/>
            <person name="Dorrestein P.C."/>
            <person name="Knight R."/>
            <person name="Pevzner P."/>
            <person name="Gerwick W.H."/>
            <person name="Gerwick L."/>
        </authorList>
    </citation>
    <scope>NUCLEOTIDE SEQUENCE</scope>
    <source>
        <strain evidence="4">SIO1C4</strain>
    </source>
</reference>
<evidence type="ECO:0000313" key="4">
    <source>
        <dbReference type="EMBL" id="NER27664.1"/>
    </source>
</evidence>
<dbReference type="SUPFAM" id="SSF56300">
    <property type="entry name" value="Metallo-dependent phosphatases"/>
    <property type="match status" value="1"/>
</dbReference>
<dbReference type="GO" id="GO:0009166">
    <property type="term" value="P:nucleotide catabolic process"/>
    <property type="evidence" value="ECO:0007669"/>
    <property type="project" value="InterPro"/>
</dbReference>
<dbReference type="PANTHER" id="PTHR11575">
    <property type="entry name" value="5'-NUCLEOTIDASE-RELATED"/>
    <property type="match status" value="1"/>
</dbReference>
<organism evidence="4">
    <name type="scientific">Symploca sp. SIO1C4</name>
    <dbReference type="NCBI Taxonomy" id="2607765"/>
    <lineage>
        <taxon>Bacteria</taxon>
        <taxon>Bacillati</taxon>
        <taxon>Cyanobacteriota</taxon>
        <taxon>Cyanophyceae</taxon>
        <taxon>Coleofasciculales</taxon>
        <taxon>Coleofasciculaceae</taxon>
        <taxon>Symploca</taxon>
    </lineage>
</organism>
<dbReference type="InterPro" id="IPR018247">
    <property type="entry name" value="EF_Hand_1_Ca_BS"/>
</dbReference>
<dbReference type="SUPFAM" id="SSF47473">
    <property type="entry name" value="EF-hand"/>
    <property type="match status" value="1"/>
</dbReference>
<evidence type="ECO:0000256" key="2">
    <source>
        <dbReference type="RuleBase" id="RU362119"/>
    </source>
</evidence>
<evidence type="ECO:0000256" key="1">
    <source>
        <dbReference type="ARBA" id="ARBA00022729"/>
    </source>
</evidence>
<dbReference type="Pfam" id="PF02872">
    <property type="entry name" value="5_nucleotid_C"/>
    <property type="match status" value="1"/>
</dbReference>
<keyword evidence="1" id="KW-0732">Signal</keyword>
<comment type="caution">
    <text evidence="4">The sequence shown here is derived from an EMBL/GenBank/DDBJ whole genome shotgun (WGS) entry which is preliminary data.</text>
</comment>
<protein>
    <submittedName>
        <fullName evidence="4">Bifunctional metallophosphatase/5'-nucleotidase</fullName>
    </submittedName>
</protein>
<gene>
    <name evidence="4" type="ORF">F6J89_08515</name>
</gene>
<dbReference type="Pfam" id="PF13499">
    <property type="entry name" value="EF-hand_7"/>
    <property type="match status" value="1"/>
</dbReference>
<dbReference type="GO" id="GO:0016787">
    <property type="term" value="F:hydrolase activity"/>
    <property type="evidence" value="ECO:0007669"/>
    <property type="project" value="UniProtKB-KW"/>
</dbReference>
<keyword evidence="2" id="KW-0547">Nucleotide-binding</keyword>
<dbReference type="Pfam" id="PF00149">
    <property type="entry name" value="Metallophos"/>
    <property type="match status" value="1"/>
</dbReference>
<keyword evidence="2" id="KW-0378">Hydrolase</keyword>
<dbReference type="InterPro" id="IPR004843">
    <property type="entry name" value="Calcineurin-like_PHP"/>
</dbReference>
<name>A0A6B3NC81_9CYAN</name>
<dbReference type="PRINTS" id="PR01607">
    <property type="entry name" value="APYRASEFAMLY"/>
</dbReference>
<dbReference type="Gene3D" id="3.60.21.10">
    <property type="match status" value="1"/>
</dbReference>
<dbReference type="PROSITE" id="PS00018">
    <property type="entry name" value="EF_HAND_1"/>
    <property type="match status" value="2"/>
</dbReference>
<dbReference type="InterPro" id="IPR002048">
    <property type="entry name" value="EF_hand_dom"/>
</dbReference>
<comment type="similarity">
    <text evidence="2">Belongs to the 5'-nucleotidase family.</text>
</comment>